<reference evidence="2" key="1">
    <citation type="journal article" date="2010" name="Nat. Biotechnol.">
        <title>Draft genome sequence of the oilseed species Ricinus communis.</title>
        <authorList>
            <person name="Chan A.P."/>
            <person name="Crabtree J."/>
            <person name="Zhao Q."/>
            <person name="Lorenzi H."/>
            <person name="Orvis J."/>
            <person name="Puiu D."/>
            <person name="Melake-Berhan A."/>
            <person name="Jones K.M."/>
            <person name="Redman J."/>
            <person name="Chen G."/>
            <person name="Cahoon E.B."/>
            <person name="Gedil M."/>
            <person name="Stanke M."/>
            <person name="Haas B.J."/>
            <person name="Wortman J.R."/>
            <person name="Fraser-Liggett C.M."/>
            <person name="Ravel J."/>
            <person name="Rabinowicz P.D."/>
        </authorList>
    </citation>
    <scope>NUCLEOTIDE SEQUENCE [LARGE SCALE GENOMIC DNA]</scope>
    <source>
        <strain evidence="2">cv. Hale</strain>
    </source>
</reference>
<protein>
    <submittedName>
        <fullName evidence="1">Uncharacterized protein</fullName>
    </submittedName>
</protein>
<name>B9S1I9_RICCO</name>
<sequence length="102" mass="11481">MENCGSFCIGNPSAASSSRNRILGLMVYELGEPISLLEGKDREGNWGGKGRERIVKSKGKISEKLYTFGKNLIDQKYYQRLYVDGGAMDKYTAMGYTYKYIT</sequence>
<dbReference type="EMBL" id="EQ973844">
    <property type="protein sequence ID" value="EEF42458.1"/>
    <property type="molecule type" value="Genomic_DNA"/>
</dbReference>
<accession>B9S1I9</accession>
<organism evidence="1 2">
    <name type="scientific">Ricinus communis</name>
    <name type="common">Castor bean</name>
    <dbReference type="NCBI Taxonomy" id="3988"/>
    <lineage>
        <taxon>Eukaryota</taxon>
        <taxon>Viridiplantae</taxon>
        <taxon>Streptophyta</taxon>
        <taxon>Embryophyta</taxon>
        <taxon>Tracheophyta</taxon>
        <taxon>Spermatophyta</taxon>
        <taxon>Magnoliopsida</taxon>
        <taxon>eudicotyledons</taxon>
        <taxon>Gunneridae</taxon>
        <taxon>Pentapetalae</taxon>
        <taxon>rosids</taxon>
        <taxon>fabids</taxon>
        <taxon>Malpighiales</taxon>
        <taxon>Euphorbiaceae</taxon>
        <taxon>Acalyphoideae</taxon>
        <taxon>Acalypheae</taxon>
        <taxon>Ricinus</taxon>
    </lineage>
</organism>
<dbReference type="InParanoid" id="B9S1I9"/>
<gene>
    <name evidence="1" type="ORF">RCOM_0865390</name>
</gene>
<dbReference type="Proteomes" id="UP000008311">
    <property type="component" value="Unassembled WGS sequence"/>
</dbReference>
<evidence type="ECO:0000313" key="1">
    <source>
        <dbReference type="EMBL" id="EEF42458.1"/>
    </source>
</evidence>
<dbReference type="AlphaFoldDB" id="B9S1I9"/>
<proteinExistence type="predicted"/>
<keyword evidence="2" id="KW-1185">Reference proteome</keyword>
<evidence type="ECO:0000313" key="2">
    <source>
        <dbReference type="Proteomes" id="UP000008311"/>
    </source>
</evidence>